<feature type="transmembrane region" description="Helical" evidence="5">
    <location>
        <begin position="393"/>
        <end position="416"/>
    </location>
</feature>
<keyword evidence="2 5" id="KW-0812">Transmembrane</keyword>
<dbReference type="GO" id="GO:0016874">
    <property type="term" value="F:ligase activity"/>
    <property type="evidence" value="ECO:0007669"/>
    <property type="project" value="UniProtKB-KW"/>
</dbReference>
<organism evidence="7 8">
    <name type="scientific">Ottowia thiooxydans</name>
    <dbReference type="NCBI Taxonomy" id="219182"/>
    <lineage>
        <taxon>Bacteria</taxon>
        <taxon>Pseudomonadati</taxon>
        <taxon>Pseudomonadota</taxon>
        <taxon>Betaproteobacteria</taxon>
        <taxon>Burkholderiales</taxon>
        <taxon>Comamonadaceae</taxon>
        <taxon>Ottowia</taxon>
    </lineage>
</organism>
<accession>A0ABV2QGF4</accession>
<feature type="transmembrane region" description="Helical" evidence="5">
    <location>
        <begin position="162"/>
        <end position="181"/>
    </location>
</feature>
<proteinExistence type="predicted"/>
<feature type="transmembrane region" description="Helical" evidence="5">
    <location>
        <begin position="112"/>
        <end position="128"/>
    </location>
</feature>
<evidence type="ECO:0000313" key="7">
    <source>
        <dbReference type="EMBL" id="MET4579658.1"/>
    </source>
</evidence>
<dbReference type="Pfam" id="PF04932">
    <property type="entry name" value="Wzy_C"/>
    <property type="match status" value="1"/>
</dbReference>
<keyword evidence="8" id="KW-1185">Reference proteome</keyword>
<evidence type="ECO:0000259" key="6">
    <source>
        <dbReference type="Pfam" id="PF04932"/>
    </source>
</evidence>
<dbReference type="EC" id="2.4.1.-" evidence="7"/>
<feature type="transmembrane region" description="Helical" evidence="5">
    <location>
        <begin position="33"/>
        <end position="59"/>
    </location>
</feature>
<keyword evidence="7" id="KW-0808">Transferase</keyword>
<feature type="domain" description="O-antigen ligase-related" evidence="6">
    <location>
        <begin position="201"/>
        <end position="357"/>
    </location>
</feature>
<dbReference type="InterPro" id="IPR051533">
    <property type="entry name" value="WaaL-like"/>
</dbReference>
<keyword evidence="7" id="KW-0436">Ligase</keyword>
<dbReference type="InterPro" id="IPR007016">
    <property type="entry name" value="O-antigen_ligase-rel_domated"/>
</dbReference>
<feature type="transmembrane region" description="Helical" evidence="5">
    <location>
        <begin position="351"/>
        <end position="372"/>
    </location>
</feature>
<sequence>MSLVFAPDRPGPPPPSNKLSLRTAPLEPKALDAAVFLLLALSLSIPSGYSWGAVLLLLLGLYRWPAVLRGRLSWPGDMRAWAGAIFLMGMVWSMHIFVDGKLVTNSLGVDRSVKYLLVFLTLPALLVGRPSEKALNWGCWVGAIGAGLTALWQIGILGWDRAAGYTNAIQFGNLALLLAAWSGARALRAQQGWQKAVGWIAVLLGMVASVASGSRGGWLTLPALMLLIFWLKAPPRSTGKSLSHALRAAAFTVVACLALLALPPVQQRVSIGIDEWQAHELQAENTSVGLRRSFWKLALEVGEAHAWLGAGQDGYERLQRQAVGRGDMPDAALEFNHAHNEWLDMFAKRGLLGVAGLALFFVVPGLIFARGLRREPEDTQGGGATEHADERRAIAACGLMTVLGFAGFGLTQVMFAHNNGNMMYLLMVTIWLACLQRPTVRS</sequence>
<keyword evidence="4 5" id="KW-0472">Membrane</keyword>
<dbReference type="Proteomes" id="UP001549320">
    <property type="component" value="Unassembled WGS sequence"/>
</dbReference>
<evidence type="ECO:0000256" key="2">
    <source>
        <dbReference type="ARBA" id="ARBA00022692"/>
    </source>
</evidence>
<dbReference type="PANTHER" id="PTHR37422">
    <property type="entry name" value="TEICHURONIC ACID BIOSYNTHESIS PROTEIN TUAE"/>
    <property type="match status" value="1"/>
</dbReference>
<evidence type="ECO:0000313" key="8">
    <source>
        <dbReference type="Proteomes" id="UP001549320"/>
    </source>
</evidence>
<protein>
    <submittedName>
        <fullName evidence="7">O-antigen ligase</fullName>
        <ecNumber evidence="7">2.4.1.-</ecNumber>
    </submittedName>
</protein>
<feature type="transmembrane region" description="Helical" evidence="5">
    <location>
        <begin position="135"/>
        <end position="156"/>
    </location>
</feature>
<keyword evidence="3 5" id="KW-1133">Transmembrane helix</keyword>
<evidence type="ECO:0000256" key="5">
    <source>
        <dbReference type="SAM" id="Phobius"/>
    </source>
</evidence>
<comment type="subcellular location">
    <subcellularLocation>
        <location evidence="1">Membrane</location>
        <topology evidence="1">Multi-pass membrane protein</topology>
    </subcellularLocation>
</comment>
<feature type="transmembrane region" description="Helical" evidence="5">
    <location>
        <begin position="193"/>
        <end position="211"/>
    </location>
</feature>
<evidence type="ECO:0000256" key="4">
    <source>
        <dbReference type="ARBA" id="ARBA00023136"/>
    </source>
</evidence>
<name>A0ABV2QGF4_9BURK</name>
<dbReference type="GO" id="GO:0016757">
    <property type="term" value="F:glycosyltransferase activity"/>
    <property type="evidence" value="ECO:0007669"/>
    <property type="project" value="UniProtKB-KW"/>
</dbReference>
<gene>
    <name evidence="7" type="ORF">ABIE13_004795</name>
</gene>
<dbReference type="EMBL" id="JBEPSH010000010">
    <property type="protein sequence ID" value="MET4579658.1"/>
    <property type="molecule type" value="Genomic_DNA"/>
</dbReference>
<reference evidence="7 8" key="1">
    <citation type="submission" date="2024-06" db="EMBL/GenBank/DDBJ databases">
        <title>Sorghum-associated microbial communities from plants grown in Nebraska, USA.</title>
        <authorList>
            <person name="Schachtman D."/>
        </authorList>
    </citation>
    <scope>NUCLEOTIDE SEQUENCE [LARGE SCALE GENOMIC DNA]</scope>
    <source>
        <strain evidence="7 8">2709</strain>
    </source>
</reference>
<feature type="transmembrane region" description="Helical" evidence="5">
    <location>
        <begin position="80"/>
        <end position="97"/>
    </location>
</feature>
<comment type="caution">
    <text evidence="7">The sequence shown here is derived from an EMBL/GenBank/DDBJ whole genome shotgun (WGS) entry which is preliminary data.</text>
</comment>
<dbReference type="PANTHER" id="PTHR37422:SF23">
    <property type="entry name" value="TEICHURONIC ACID BIOSYNTHESIS PROTEIN TUAE"/>
    <property type="match status" value="1"/>
</dbReference>
<evidence type="ECO:0000256" key="3">
    <source>
        <dbReference type="ARBA" id="ARBA00022989"/>
    </source>
</evidence>
<keyword evidence="7" id="KW-0328">Glycosyltransferase</keyword>
<evidence type="ECO:0000256" key="1">
    <source>
        <dbReference type="ARBA" id="ARBA00004141"/>
    </source>
</evidence>